<dbReference type="Gene3D" id="3.30.450.90">
    <property type="match status" value="1"/>
</dbReference>
<reference evidence="3 4" key="1">
    <citation type="submission" date="2018-05" db="EMBL/GenBank/DDBJ databases">
        <title>Coraliomargarita sinensis sp. nov., isolated from a marine solar saltern.</title>
        <authorList>
            <person name="Zhou L.Y."/>
        </authorList>
    </citation>
    <scope>NUCLEOTIDE SEQUENCE [LARGE SCALE GENOMIC DNA]</scope>
    <source>
        <strain evidence="3 4">WN38</strain>
    </source>
</reference>
<dbReference type="Pfam" id="PF00437">
    <property type="entry name" value="T2SSE"/>
    <property type="match status" value="1"/>
</dbReference>
<dbReference type="InterPro" id="IPR003593">
    <property type="entry name" value="AAA+_ATPase"/>
</dbReference>
<dbReference type="SUPFAM" id="SSF52540">
    <property type="entry name" value="P-loop containing nucleoside triphosphate hydrolases"/>
    <property type="match status" value="1"/>
</dbReference>
<dbReference type="GO" id="GO:0016887">
    <property type="term" value="F:ATP hydrolysis activity"/>
    <property type="evidence" value="ECO:0007669"/>
    <property type="project" value="InterPro"/>
</dbReference>
<dbReference type="CDD" id="cd01131">
    <property type="entry name" value="PilT"/>
    <property type="match status" value="1"/>
</dbReference>
<dbReference type="InterPro" id="IPR027417">
    <property type="entry name" value="P-loop_NTPase"/>
</dbReference>
<dbReference type="EMBL" id="QHJQ01000003">
    <property type="protein sequence ID" value="PXA04653.1"/>
    <property type="molecule type" value="Genomic_DNA"/>
</dbReference>
<proteinExistence type="inferred from homology"/>
<evidence type="ECO:0000313" key="4">
    <source>
        <dbReference type="Proteomes" id="UP000247099"/>
    </source>
</evidence>
<dbReference type="InParanoid" id="A0A317ZK97"/>
<dbReference type="OrthoDB" id="9805147at2"/>
<dbReference type="InterPro" id="IPR001482">
    <property type="entry name" value="T2SS/T4SS_dom"/>
</dbReference>
<name>A0A317ZK97_9BACT</name>
<dbReference type="Proteomes" id="UP000247099">
    <property type="component" value="Unassembled WGS sequence"/>
</dbReference>
<dbReference type="RefSeq" id="WP_110130458.1">
    <property type="nucleotide sequence ID" value="NZ_QHJQ01000003.1"/>
</dbReference>
<comment type="caution">
    <text evidence="3">The sequence shown here is derived from an EMBL/GenBank/DDBJ whole genome shotgun (WGS) entry which is preliminary data.</text>
</comment>
<sequence>MAQIDKYLEYMLKSDGSDLHLAVGSPPRVRIAGSITELDEAPLTEESIEALLKEICSEDRWEHFLEHQDLDLAYELGTGDRFRCNYFYNHWGIAAVLRTIPAEIRSFESLQLPEVLKQFCMSSQGLVFVTGPTGSGKSTTLAALIDLINETSQKHIITIEDPIEFVHTNKRSVLVHREVGEHSQSFTNALRGAMRADPDIILIGEMRNLETIRLALNCASMGMLVFGTLHTNNAPMTIDRVIDAFPADEQNQIRTMLGACLNGVVSQLLCKKVGGGRIAAHEILLKHDALPTCIRSGKISKVRGIIESSMEQGMITMDASLTNLMKAKLISPEEAYMKAANKDLFEKYRTEDVQV</sequence>
<dbReference type="SMART" id="SM00382">
    <property type="entry name" value="AAA"/>
    <property type="match status" value="1"/>
</dbReference>
<dbReference type="AlphaFoldDB" id="A0A317ZK97"/>
<dbReference type="GO" id="GO:0005524">
    <property type="term" value="F:ATP binding"/>
    <property type="evidence" value="ECO:0007669"/>
    <property type="project" value="InterPro"/>
</dbReference>
<evidence type="ECO:0000313" key="3">
    <source>
        <dbReference type="EMBL" id="PXA04653.1"/>
    </source>
</evidence>
<dbReference type="InterPro" id="IPR006321">
    <property type="entry name" value="PilT/PilU"/>
</dbReference>
<dbReference type="NCBIfam" id="TIGR01420">
    <property type="entry name" value="pilT_fam"/>
    <property type="match status" value="1"/>
</dbReference>
<feature type="domain" description="AAA+ ATPase" evidence="2">
    <location>
        <begin position="123"/>
        <end position="257"/>
    </location>
</feature>
<comment type="similarity">
    <text evidence="1">Belongs to the GSP E family.</text>
</comment>
<keyword evidence="4" id="KW-1185">Reference proteome</keyword>
<dbReference type="PANTHER" id="PTHR30486:SF6">
    <property type="entry name" value="TYPE IV PILUS RETRACTATION ATPASE PILT"/>
    <property type="match status" value="1"/>
</dbReference>
<accession>A0A317ZK97</accession>
<dbReference type="InterPro" id="IPR050921">
    <property type="entry name" value="T4SS_GSP_E_ATPase"/>
</dbReference>
<evidence type="ECO:0000256" key="1">
    <source>
        <dbReference type="ARBA" id="ARBA00006611"/>
    </source>
</evidence>
<protein>
    <submittedName>
        <fullName evidence="3">Type IV pili twitching motility protein PilT</fullName>
    </submittedName>
</protein>
<dbReference type="PANTHER" id="PTHR30486">
    <property type="entry name" value="TWITCHING MOTILITY PROTEIN PILT"/>
    <property type="match status" value="1"/>
</dbReference>
<organism evidence="3 4">
    <name type="scientific">Coraliomargarita sinensis</name>
    <dbReference type="NCBI Taxonomy" id="2174842"/>
    <lineage>
        <taxon>Bacteria</taxon>
        <taxon>Pseudomonadati</taxon>
        <taxon>Verrucomicrobiota</taxon>
        <taxon>Opitutia</taxon>
        <taxon>Puniceicoccales</taxon>
        <taxon>Coraliomargaritaceae</taxon>
        <taxon>Coraliomargarita</taxon>
    </lineage>
</organism>
<dbReference type="Gene3D" id="3.40.50.300">
    <property type="entry name" value="P-loop containing nucleotide triphosphate hydrolases"/>
    <property type="match status" value="1"/>
</dbReference>
<gene>
    <name evidence="3" type="ORF">DDZ13_05630</name>
</gene>
<evidence type="ECO:0000259" key="2">
    <source>
        <dbReference type="SMART" id="SM00382"/>
    </source>
</evidence>